<dbReference type="EnsemblProtists" id="EKX55264">
    <property type="protein sequence ID" value="EKX55264"/>
    <property type="gene ID" value="GUITHDRAFT_160416"/>
</dbReference>
<reference evidence="2 4" key="1">
    <citation type="journal article" date="2012" name="Nature">
        <title>Algal genomes reveal evolutionary mosaicism and the fate of nucleomorphs.</title>
        <authorList>
            <consortium name="DOE Joint Genome Institute"/>
            <person name="Curtis B.A."/>
            <person name="Tanifuji G."/>
            <person name="Burki F."/>
            <person name="Gruber A."/>
            <person name="Irimia M."/>
            <person name="Maruyama S."/>
            <person name="Arias M.C."/>
            <person name="Ball S.G."/>
            <person name="Gile G.H."/>
            <person name="Hirakawa Y."/>
            <person name="Hopkins J.F."/>
            <person name="Kuo A."/>
            <person name="Rensing S.A."/>
            <person name="Schmutz J."/>
            <person name="Symeonidi A."/>
            <person name="Elias M."/>
            <person name="Eveleigh R.J."/>
            <person name="Herman E.K."/>
            <person name="Klute M.J."/>
            <person name="Nakayama T."/>
            <person name="Obornik M."/>
            <person name="Reyes-Prieto A."/>
            <person name="Armbrust E.V."/>
            <person name="Aves S.J."/>
            <person name="Beiko R.G."/>
            <person name="Coutinho P."/>
            <person name="Dacks J.B."/>
            <person name="Durnford D.G."/>
            <person name="Fast N.M."/>
            <person name="Green B.R."/>
            <person name="Grisdale C.J."/>
            <person name="Hempel F."/>
            <person name="Henrissat B."/>
            <person name="Hoppner M.P."/>
            <person name="Ishida K."/>
            <person name="Kim E."/>
            <person name="Koreny L."/>
            <person name="Kroth P.G."/>
            <person name="Liu Y."/>
            <person name="Malik S.B."/>
            <person name="Maier U.G."/>
            <person name="McRose D."/>
            <person name="Mock T."/>
            <person name="Neilson J.A."/>
            <person name="Onodera N.T."/>
            <person name="Poole A.M."/>
            <person name="Pritham E.J."/>
            <person name="Richards T.A."/>
            <person name="Rocap G."/>
            <person name="Roy S.W."/>
            <person name="Sarai C."/>
            <person name="Schaack S."/>
            <person name="Shirato S."/>
            <person name="Slamovits C.H."/>
            <person name="Spencer D.F."/>
            <person name="Suzuki S."/>
            <person name="Worden A.Z."/>
            <person name="Zauner S."/>
            <person name="Barry K."/>
            <person name="Bell C."/>
            <person name="Bharti A.K."/>
            <person name="Crow J.A."/>
            <person name="Grimwood J."/>
            <person name="Kramer R."/>
            <person name="Lindquist E."/>
            <person name="Lucas S."/>
            <person name="Salamov A."/>
            <person name="McFadden G.I."/>
            <person name="Lane C.E."/>
            <person name="Keeling P.J."/>
            <person name="Gray M.W."/>
            <person name="Grigoriev I.V."/>
            <person name="Archibald J.M."/>
        </authorList>
    </citation>
    <scope>NUCLEOTIDE SEQUENCE</scope>
    <source>
        <strain evidence="2 4">CCMP2712</strain>
    </source>
</reference>
<dbReference type="KEGG" id="gtt:GUITHDRAFT_160416"/>
<accession>L1K3V5</accession>
<dbReference type="PaxDb" id="55529-EKX55264"/>
<evidence type="ECO:0000313" key="3">
    <source>
        <dbReference type="EnsemblProtists" id="EKX55264"/>
    </source>
</evidence>
<sequence>MESVFTTKDGAIVWHGVASDPVCFAFARKSSNIFPLELQIGTETKTSRNGEETIDMFQETEDGEEEANCEQEGCALRAEGEQSSAHGSGAELRNGTGADLGVSDPQNSPSLPGLVLERKESLGASQSRPNGTECISEFR</sequence>
<evidence type="ECO:0000313" key="2">
    <source>
        <dbReference type="EMBL" id="EKX55264.1"/>
    </source>
</evidence>
<dbReference type="HOGENOM" id="CLU_1848875_0_0_1"/>
<evidence type="ECO:0000313" key="4">
    <source>
        <dbReference type="Proteomes" id="UP000011087"/>
    </source>
</evidence>
<protein>
    <submittedName>
        <fullName evidence="2 3">Uncharacterized protein</fullName>
    </submittedName>
</protein>
<organism evidence="2">
    <name type="scientific">Guillardia theta (strain CCMP2712)</name>
    <name type="common">Cryptophyte</name>
    <dbReference type="NCBI Taxonomy" id="905079"/>
    <lineage>
        <taxon>Eukaryota</taxon>
        <taxon>Cryptophyceae</taxon>
        <taxon>Pyrenomonadales</taxon>
        <taxon>Geminigeraceae</taxon>
        <taxon>Guillardia</taxon>
    </lineage>
</organism>
<gene>
    <name evidence="2" type="ORF">GUITHDRAFT_160416</name>
</gene>
<dbReference type="RefSeq" id="XP_005842244.1">
    <property type="nucleotide sequence ID" value="XM_005842187.1"/>
</dbReference>
<dbReference type="EMBL" id="JH992965">
    <property type="protein sequence ID" value="EKX55264.1"/>
    <property type="molecule type" value="Genomic_DNA"/>
</dbReference>
<reference evidence="3" key="3">
    <citation type="submission" date="2015-06" db="UniProtKB">
        <authorList>
            <consortium name="EnsemblProtists"/>
        </authorList>
    </citation>
    <scope>IDENTIFICATION</scope>
</reference>
<keyword evidence="4" id="KW-1185">Reference proteome</keyword>
<feature type="region of interest" description="Disordered" evidence="1">
    <location>
        <begin position="77"/>
        <end position="139"/>
    </location>
</feature>
<dbReference type="AlphaFoldDB" id="L1K3V5"/>
<name>L1K3V5_GUITC</name>
<dbReference type="Proteomes" id="UP000011087">
    <property type="component" value="Unassembled WGS sequence"/>
</dbReference>
<reference evidence="4" key="2">
    <citation type="submission" date="2012-11" db="EMBL/GenBank/DDBJ databases">
        <authorList>
            <person name="Kuo A."/>
            <person name="Curtis B.A."/>
            <person name="Tanifuji G."/>
            <person name="Burki F."/>
            <person name="Gruber A."/>
            <person name="Irimia M."/>
            <person name="Maruyama S."/>
            <person name="Arias M.C."/>
            <person name="Ball S.G."/>
            <person name="Gile G.H."/>
            <person name="Hirakawa Y."/>
            <person name="Hopkins J.F."/>
            <person name="Rensing S.A."/>
            <person name="Schmutz J."/>
            <person name="Symeonidi A."/>
            <person name="Elias M."/>
            <person name="Eveleigh R.J."/>
            <person name="Herman E.K."/>
            <person name="Klute M.J."/>
            <person name="Nakayama T."/>
            <person name="Obornik M."/>
            <person name="Reyes-Prieto A."/>
            <person name="Armbrust E.V."/>
            <person name="Aves S.J."/>
            <person name="Beiko R.G."/>
            <person name="Coutinho P."/>
            <person name="Dacks J.B."/>
            <person name="Durnford D.G."/>
            <person name="Fast N.M."/>
            <person name="Green B.R."/>
            <person name="Grisdale C."/>
            <person name="Hempe F."/>
            <person name="Henrissat B."/>
            <person name="Hoppner M.P."/>
            <person name="Ishida K.-I."/>
            <person name="Kim E."/>
            <person name="Koreny L."/>
            <person name="Kroth P.G."/>
            <person name="Liu Y."/>
            <person name="Malik S.-B."/>
            <person name="Maier U.G."/>
            <person name="McRose D."/>
            <person name="Mock T."/>
            <person name="Neilson J.A."/>
            <person name="Onodera N.T."/>
            <person name="Poole A.M."/>
            <person name="Pritham E.J."/>
            <person name="Richards T.A."/>
            <person name="Rocap G."/>
            <person name="Roy S.W."/>
            <person name="Sarai C."/>
            <person name="Schaack S."/>
            <person name="Shirato S."/>
            <person name="Slamovits C.H."/>
            <person name="Spencer D.F."/>
            <person name="Suzuki S."/>
            <person name="Worden A.Z."/>
            <person name="Zauner S."/>
            <person name="Barry K."/>
            <person name="Bell C."/>
            <person name="Bharti A.K."/>
            <person name="Crow J.A."/>
            <person name="Grimwood J."/>
            <person name="Kramer R."/>
            <person name="Lindquist E."/>
            <person name="Lucas S."/>
            <person name="Salamov A."/>
            <person name="McFadden G.I."/>
            <person name="Lane C.E."/>
            <person name="Keeling P.J."/>
            <person name="Gray M.W."/>
            <person name="Grigoriev I.V."/>
            <person name="Archibald J.M."/>
        </authorList>
    </citation>
    <scope>NUCLEOTIDE SEQUENCE</scope>
    <source>
        <strain evidence="4">CCMP2712</strain>
    </source>
</reference>
<dbReference type="GeneID" id="17311936"/>
<evidence type="ECO:0000256" key="1">
    <source>
        <dbReference type="SAM" id="MobiDB-lite"/>
    </source>
</evidence>
<proteinExistence type="predicted"/>